<dbReference type="PhylomeDB" id="A0A0H3CBG6"/>
<organism evidence="2 3">
    <name type="scientific">Caulobacter vibrioides (strain NA1000 / CB15N)</name>
    <name type="common">Caulobacter crescentus</name>
    <dbReference type="NCBI Taxonomy" id="565050"/>
    <lineage>
        <taxon>Bacteria</taxon>
        <taxon>Pseudomonadati</taxon>
        <taxon>Pseudomonadota</taxon>
        <taxon>Alphaproteobacteria</taxon>
        <taxon>Caulobacterales</taxon>
        <taxon>Caulobacteraceae</taxon>
        <taxon>Caulobacter</taxon>
    </lineage>
</organism>
<sequence length="233" mass="25970">MADAATLKARVAQIFREAWTTREGQKVPDPGDVKLGNDAVEFEKATILYADLSGSTDLVNAHGWTFAAEIYKTYLHCAATIIRDEGGSIVSYDGDRVMGVFIGDPQTTPAARAGLKINYAVQEIINPALKAQYPSNTFVVRQVVGIDTSPIRAARTGVRGDNDLVWVGRAANYAAKLTELKLDERTWITKEAYDRLTDDAKFGGANRTLMWKFYRWSQMNDHPIYGSTWRWSL</sequence>
<name>A0A0H3CBG6_CAUVN</name>
<dbReference type="KEGG" id="ccs:CCNA_02786"/>
<dbReference type="OrthoDB" id="9807521at2"/>
<dbReference type="Proteomes" id="UP000001364">
    <property type="component" value="Chromosome"/>
</dbReference>
<dbReference type="PATRIC" id="fig|565050.3.peg.2726"/>
<dbReference type="AlphaFoldDB" id="A0A0H3CBG6"/>
<dbReference type="EC" id="4.6.1.2" evidence="2"/>
<dbReference type="GO" id="GO:0035556">
    <property type="term" value="P:intracellular signal transduction"/>
    <property type="evidence" value="ECO:0007669"/>
    <property type="project" value="InterPro"/>
</dbReference>
<evidence type="ECO:0000259" key="1">
    <source>
        <dbReference type="PROSITE" id="PS50125"/>
    </source>
</evidence>
<dbReference type="HOGENOM" id="CLU_100238_0_0_5"/>
<reference evidence="2 3" key="1">
    <citation type="journal article" date="2010" name="J. Bacteriol.">
        <title>The genetic basis of laboratory adaptation in Caulobacter crescentus.</title>
        <authorList>
            <person name="Marks M.E."/>
            <person name="Castro-Rojas C.M."/>
            <person name="Teiling C."/>
            <person name="Du L."/>
            <person name="Kapatral V."/>
            <person name="Walunas T.L."/>
            <person name="Crosson S."/>
        </authorList>
    </citation>
    <scope>NUCLEOTIDE SEQUENCE [LARGE SCALE GENOMIC DNA]</scope>
    <source>
        <strain evidence="3">NA1000 / CB15N</strain>
    </source>
</reference>
<evidence type="ECO:0000313" key="2">
    <source>
        <dbReference type="EMBL" id="ACL96251.1"/>
    </source>
</evidence>
<dbReference type="Gene3D" id="3.30.70.1230">
    <property type="entry name" value="Nucleotide cyclase"/>
    <property type="match status" value="1"/>
</dbReference>
<keyword evidence="2" id="KW-0456">Lyase</keyword>
<proteinExistence type="predicted"/>
<evidence type="ECO:0000313" key="3">
    <source>
        <dbReference type="Proteomes" id="UP000001364"/>
    </source>
</evidence>
<dbReference type="GO" id="GO:0004383">
    <property type="term" value="F:guanylate cyclase activity"/>
    <property type="evidence" value="ECO:0007669"/>
    <property type="project" value="UniProtKB-EC"/>
</dbReference>
<gene>
    <name evidence="2" type="ordered locus">CCNA_02786</name>
</gene>
<dbReference type="InterPro" id="IPR029787">
    <property type="entry name" value="Nucleotide_cyclase"/>
</dbReference>
<dbReference type="SUPFAM" id="SSF55073">
    <property type="entry name" value="Nucleotide cyclase"/>
    <property type="match status" value="1"/>
</dbReference>
<dbReference type="GO" id="GO:0004016">
    <property type="term" value="F:adenylate cyclase activity"/>
    <property type="evidence" value="ECO:0007669"/>
    <property type="project" value="UniProtKB-ARBA"/>
</dbReference>
<feature type="domain" description="Guanylate cyclase" evidence="1">
    <location>
        <begin position="46"/>
        <end position="178"/>
    </location>
</feature>
<keyword evidence="3" id="KW-1185">Reference proteome</keyword>
<accession>A0A0H3CBG6</accession>
<dbReference type="InterPro" id="IPR001054">
    <property type="entry name" value="A/G_cyclase"/>
</dbReference>
<dbReference type="PROSITE" id="PS50125">
    <property type="entry name" value="GUANYLATE_CYCLASE_2"/>
    <property type="match status" value="1"/>
</dbReference>
<dbReference type="RefSeq" id="YP_002518159.1">
    <property type="nucleotide sequence ID" value="NC_011916.1"/>
</dbReference>
<protein>
    <submittedName>
        <fullName evidence="2">Guanylate cyclase</fullName>
        <ecNumber evidence="2">4.6.1.2</ecNumber>
    </submittedName>
</protein>
<dbReference type="GeneID" id="7331110"/>
<dbReference type="RefSeq" id="WP_010920549.1">
    <property type="nucleotide sequence ID" value="NC_011916.1"/>
</dbReference>
<dbReference type="EMBL" id="CP001340">
    <property type="protein sequence ID" value="ACL96251.1"/>
    <property type="molecule type" value="Genomic_DNA"/>
</dbReference>
<dbReference type="SMR" id="A0A0H3CBG6"/>